<sequence>MGRMLRPKMQVLADSAMVETAVTHIVSGEQPYYFKRPGKVSESAGTLPAGSKVMLVSKGRGDMSLVEDKEGRRVYTAFAGLRPIK</sequence>
<comment type="caution">
    <text evidence="1">The sequence shown here is derived from an EMBL/GenBank/DDBJ whole genome shotgun (WGS) entry which is preliminary data.</text>
</comment>
<evidence type="ECO:0000313" key="2">
    <source>
        <dbReference type="Proteomes" id="UP000292958"/>
    </source>
</evidence>
<accession>A0A4Q7XZP8</accession>
<evidence type="ECO:0000313" key="1">
    <source>
        <dbReference type="EMBL" id="RZU28905.1"/>
    </source>
</evidence>
<keyword evidence="2" id="KW-1185">Reference proteome</keyword>
<dbReference type="Proteomes" id="UP000292958">
    <property type="component" value="Unassembled WGS sequence"/>
</dbReference>
<name>A0A4Q7XZP8_9BACT</name>
<dbReference type="EMBL" id="SHKW01000008">
    <property type="protein sequence ID" value="RZU28905.1"/>
    <property type="molecule type" value="Genomic_DNA"/>
</dbReference>
<dbReference type="AlphaFoldDB" id="A0A4Q7XZP8"/>
<dbReference type="OrthoDB" id="8236621at2"/>
<reference evidence="1 2" key="1">
    <citation type="submission" date="2019-02" db="EMBL/GenBank/DDBJ databases">
        <title>Genomic Encyclopedia of Archaeal and Bacterial Type Strains, Phase II (KMG-II): from individual species to whole genera.</title>
        <authorList>
            <person name="Goeker M."/>
        </authorList>
    </citation>
    <scope>NUCLEOTIDE SEQUENCE [LARGE SCALE GENOMIC DNA]</scope>
    <source>
        <strain evidence="1 2">DSM 18101</strain>
    </source>
</reference>
<protein>
    <submittedName>
        <fullName evidence="1">Uncharacterized protein</fullName>
    </submittedName>
</protein>
<organism evidence="1 2">
    <name type="scientific">Edaphobacter modestus</name>
    <dbReference type="NCBI Taxonomy" id="388466"/>
    <lineage>
        <taxon>Bacteria</taxon>
        <taxon>Pseudomonadati</taxon>
        <taxon>Acidobacteriota</taxon>
        <taxon>Terriglobia</taxon>
        <taxon>Terriglobales</taxon>
        <taxon>Acidobacteriaceae</taxon>
        <taxon>Edaphobacter</taxon>
    </lineage>
</organism>
<proteinExistence type="predicted"/>
<gene>
    <name evidence="1" type="ORF">BDD14_6488</name>
</gene>
<dbReference type="RefSeq" id="WP_130425286.1">
    <property type="nucleotide sequence ID" value="NZ_SHKW01000008.1"/>
</dbReference>